<dbReference type="PANTHER" id="PTHR21011:SF1">
    <property type="entry name" value="SMALL RIBOSOMAL SUBUNIT PROTEIN BS6M"/>
    <property type="match status" value="1"/>
</dbReference>
<evidence type="ECO:0000313" key="5">
    <source>
        <dbReference type="Proteomes" id="UP000034246"/>
    </source>
</evidence>
<comment type="function">
    <text evidence="3">Binds together with bS18 to 16S ribosomal RNA.</text>
</comment>
<dbReference type="AlphaFoldDB" id="A0A0G0N708"/>
<dbReference type="InterPro" id="IPR035980">
    <property type="entry name" value="Ribosomal_bS6_sf"/>
</dbReference>
<dbReference type="Gene3D" id="3.30.70.60">
    <property type="match status" value="1"/>
</dbReference>
<keyword evidence="3" id="KW-0687">Ribonucleoprotein</keyword>
<evidence type="ECO:0000256" key="1">
    <source>
        <dbReference type="ARBA" id="ARBA00009512"/>
    </source>
</evidence>
<gene>
    <name evidence="3" type="primary">rpsF</name>
    <name evidence="4" type="ORF">UT39_C0001G0009</name>
</gene>
<evidence type="ECO:0000256" key="3">
    <source>
        <dbReference type="HAMAP-Rule" id="MF_00360"/>
    </source>
</evidence>
<dbReference type="SUPFAM" id="SSF54995">
    <property type="entry name" value="Ribosomal protein S6"/>
    <property type="match status" value="1"/>
</dbReference>
<dbReference type="PANTHER" id="PTHR21011">
    <property type="entry name" value="MITOCHONDRIAL 28S RIBOSOMAL PROTEIN S6"/>
    <property type="match status" value="1"/>
</dbReference>
<dbReference type="HAMAP" id="MF_00360">
    <property type="entry name" value="Ribosomal_bS6"/>
    <property type="match status" value="1"/>
</dbReference>
<reference evidence="4 5" key="1">
    <citation type="journal article" date="2015" name="Nature">
        <title>rRNA introns, odd ribosomes, and small enigmatic genomes across a large radiation of phyla.</title>
        <authorList>
            <person name="Brown C.T."/>
            <person name="Hug L.A."/>
            <person name="Thomas B.C."/>
            <person name="Sharon I."/>
            <person name="Castelle C.J."/>
            <person name="Singh A."/>
            <person name="Wilkins M.J."/>
            <person name="Williams K.H."/>
            <person name="Banfield J.F."/>
        </authorList>
    </citation>
    <scope>NUCLEOTIDE SEQUENCE [LARGE SCALE GENOMIC DNA]</scope>
</reference>
<dbReference type="EMBL" id="LBWP01000001">
    <property type="protein sequence ID" value="KKR11954.1"/>
    <property type="molecule type" value="Genomic_DNA"/>
</dbReference>
<comment type="caution">
    <text evidence="4">The sequence shown here is derived from an EMBL/GenBank/DDBJ whole genome shotgun (WGS) entry which is preliminary data.</text>
</comment>
<dbReference type="InterPro" id="IPR020814">
    <property type="entry name" value="Ribosomal_S6_plastid/chlpt"/>
</dbReference>
<protein>
    <recommendedName>
        <fullName evidence="2 3">Small ribosomal subunit protein bS6</fullName>
    </recommendedName>
</protein>
<dbReference type="GO" id="GO:0005737">
    <property type="term" value="C:cytoplasm"/>
    <property type="evidence" value="ECO:0007669"/>
    <property type="project" value="UniProtKB-ARBA"/>
</dbReference>
<accession>A0A0G0N708</accession>
<dbReference type="CDD" id="cd00473">
    <property type="entry name" value="bS6"/>
    <property type="match status" value="1"/>
</dbReference>
<dbReference type="GO" id="GO:0070181">
    <property type="term" value="F:small ribosomal subunit rRNA binding"/>
    <property type="evidence" value="ECO:0007669"/>
    <property type="project" value="TreeGrafter"/>
</dbReference>
<dbReference type="GO" id="GO:0006412">
    <property type="term" value="P:translation"/>
    <property type="evidence" value="ECO:0007669"/>
    <property type="project" value="UniProtKB-UniRule"/>
</dbReference>
<dbReference type="GO" id="GO:0005840">
    <property type="term" value="C:ribosome"/>
    <property type="evidence" value="ECO:0007669"/>
    <property type="project" value="UniProtKB-KW"/>
</dbReference>
<dbReference type="NCBIfam" id="TIGR00166">
    <property type="entry name" value="S6"/>
    <property type="match status" value="1"/>
</dbReference>
<dbReference type="GO" id="GO:1990904">
    <property type="term" value="C:ribonucleoprotein complex"/>
    <property type="evidence" value="ECO:0007669"/>
    <property type="project" value="UniProtKB-KW"/>
</dbReference>
<name>A0A0G0N708_9BACT</name>
<comment type="similarity">
    <text evidence="1 3">Belongs to the bacterial ribosomal protein bS6 family.</text>
</comment>
<organism evidence="4 5">
    <name type="scientific">Candidatus Woesebacteria bacterium GW2011_GWA1_39_21</name>
    <dbReference type="NCBI Taxonomy" id="1618550"/>
    <lineage>
        <taxon>Bacteria</taxon>
        <taxon>Candidatus Woeseibacteriota</taxon>
    </lineage>
</organism>
<dbReference type="InterPro" id="IPR000529">
    <property type="entry name" value="Ribosomal_bS6"/>
</dbReference>
<dbReference type="Proteomes" id="UP000034246">
    <property type="component" value="Unassembled WGS sequence"/>
</dbReference>
<evidence type="ECO:0000256" key="2">
    <source>
        <dbReference type="ARBA" id="ARBA00035294"/>
    </source>
</evidence>
<dbReference type="GO" id="GO:0003735">
    <property type="term" value="F:structural constituent of ribosome"/>
    <property type="evidence" value="ECO:0007669"/>
    <property type="project" value="InterPro"/>
</dbReference>
<keyword evidence="3 4" id="KW-0689">Ribosomal protein</keyword>
<sequence>MNKYELTAVISGKATPAKKKSAIEKIKKFVDSFKGKVVEVEEWGKIDLMYKIEGNDSGIFTLFKIELDPLEVKKLSDKLKSEGEILRFLIVKP</sequence>
<dbReference type="InterPro" id="IPR014717">
    <property type="entry name" value="Transl_elong_EF1B/ribsomal_bS6"/>
</dbReference>
<keyword evidence="3" id="KW-0699">rRNA-binding</keyword>
<dbReference type="STRING" id="1618550.UT39_C0001G0009"/>
<keyword evidence="3" id="KW-0694">RNA-binding</keyword>
<proteinExistence type="inferred from homology"/>
<dbReference type="Pfam" id="PF01250">
    <property type="entry name" value="Ribosomal_S6"/>
    <property type="match status" value="1"/>
</dbReference>
<evidence type="ECO:0000313" key="4">
    <source>
        <dbReference type="EMBL" id="KKR11954.1"/>
    </source>
</evidence>